<dbReference type="SUPFAM" id="SSF56176">
    <property type="entry name" value="FAD-binding/transporter-associated domain-like"/>
    <property type="match status" value="1"/>
</dbReference>
<reference evidence="6" key="2">
    <citation type="submission" date="2023-06" db="EMBL/GenBank/DDBJ databases">
        <authorList>
            <consortium name="Lawrence Berkeley National Laboratory"/>
            <person name="Haridas S."/>
            <person name="Hensen N."/>
            <person name="Bonometti L."/>
            <person name="Westerberg I."/>
            <person name="Brannstrom I.O."/>
            <person name="Guillou S."/>
            <person name="Cros-Aarteil S."/>
            <person name="Calhoun S."/>
            <person name="Kuo A."/>
            <person name="Mondo S."/>
            <person name="Pangilinan J."/>
            <person name="Riley R."/>
            <person name="Labutti K."/>
            <person name="Andreopoulos B."/>
            <person name="Lipzen A."/>
            <person name="Chen C."/>
            <person name="Yanf M."/>
            <person name="Daum C."/>
            <person name="Ng V."/>
            <person name="Clum A."/>
            <person name="Steindorff A."/>
            <person name="Ohm R."/>
            <person name="Martin F."/>
            <person name="Silar P."/>
            <person name="Natvig D."/>
            <person name="Lalanne C."/>
            <person name="Gautier V."/>
            <person name="Ament-Velasquez S.L."/>
            <person name="Kruys A."/>
            <person name="Hutchinson M.I."/>
            <person name="Powell A.J."/>
            <person name="Barry K."/>
            <person name="Miller A.N."/>
            <person name="Grigoriev I.V."/>
            <person name="Debuchy R."/>
            <person name="Gladieux P."/>
            <person name="Thoren M.H."/>
            <person name="Johannesson H."/>
        </authorList>
    </citation>
    <scope>NUCLEOTIDE SEQUENCE</scope>
    <source>
        <strain evidence="6">CBS 118394</strain>
    </source>
</reference>
<keyword evidence="3" id="KW-0274">FAD</keyword>
<keyword evidence="2" id="KW-0285">Flavoprotein</keyword>
<gene>
    <name evidence="6" type="ORF">B0H66DRAFT_607585</name>
</gene>
<protein>
    <submittedName>
        <fullName evidence="6">6-hydroxy-D-nicotine oxidase</fullName>
    </submittedName>
</protein>
<dbReference type="PANTHER" id="PTHR42973">
    <property type="entry name" value="BINDING OXIDOREDUCTASE, PUTATIVE (AFU_ORTHOLOGUE AFUA_1G17690)-RELATED"/>
    <property type="match status" value="1"/>
</dbReference>
<dbReference type="InterPro" id="IPR006094">
    <property type="entry name" value="Oxid_FAD_bind_N"/>
</dbReference>
<dbReference type="PANTHER" id="PTHR42973:SF54">
    <property type="entry name" value="FAD-BINDING PCMH-TYPE DOMAIN-CONTAINING PROTEIN"/>
    <property type="match status" value="1"/>
</dbReference>
<name>A0AAE0M0G4_9PEZI</name>
<dbReference type="Pfam" id="PF01565">
    <property type="entry name" value="FAD_binding_4"/>
    <property type="match status" value="1"/>
</dbReference>
<dbReference type="AlphaFoldDB" id="A0AAE0M0G4"/>
<evidence type="ECO:0000256" key="2">
    <source>
        <dbReference type="ARBA" id="ARBA00022630"/>
    </source>
</evidence>
<dbReference type="InterPro" id="IPR036318">
    <property type="entry name" value="FAD-bd_PCMH-like_sf"/>
</dbReference>
<dbReference type="InterPro" id="IPR016166">
    <property type="entry name" value="FAD-bd_PCMH"/>
</dbReference>
<dbReference type="GO" id="GO:0016491">
    <property type="term" value="F:oxidoreductase activity"/>
    <property type="evidence" value="ECO:0007669"/>
    <property type="project" value="UniProtKB-KW"/>
</dbReference>
<evidence type="ECO:0000256" key="1">
    <source>
        <dbReference type="ARBA" id="ARBA00005466"/>
    </source>
</evidence>
<accession>A0AAE0M0G4</accession>
<keyword evidence="4" id="KW-0560">Oxidoreductase</keyword>
<evidence type="ECO:0000313" key="6">
    <source>
        <dbReference type="EMBL" id="KAK3314358.1"/>
    </source>
</evidence>
<dbReference type="InterPro" id="IPR050416">
    <property type="entry name" value="FAD-linked_Oxidoreductase"/>
</dbReference>
<evidence type="ECO:0000256" key="4">
    <source>
        <dbReference type="ARBA" id="ARBA00023002"/>
    </source>
</evidence>
<evidence type="ECO:0000313" key="7">
    <source>
        <dbReference type="Proteomes" id="UP001283341"/>
    </source>
</evidence>
<organism evidence="6 7">
    <name type="scientific">Apodospora peruviana</name>
    <dbReference type="NCBI Taxonomy" id="516989"/>
    <lineage>
        <taxon>Eukaryota</taxon>
        <taxon>Fungi</taxon>
        <taxon>Dikarya</taxon>
        <taxon>Ascomycota</taxon>
        <taxon>Pezizomycotina</taxon>
        <taxon>Sordariomycetes</taxon>
        <taxon>Sordariomycetidae</taxon>
        <taxon>Sordariales</taxon>
        <taxon>Lasiosphaeriaceae</taxon>
        <taxon>Apodospora</taxon>
    </lineage>
</organism>
<dbReference type="GO" id="GO:0071949">
    <property type="term" value="F:FAD binding"/>
    <property type="evidence" value="ECO:0007669"/>
    <property type="project" value="InterPro"/>
</dbReference>
<proteinExistence type="inferred from homology"/>
<comment type="similarity">
    <text evidence="1">Belongs to the oxygen-dependent FAD-linked oxidoreductase family.</text>
</comment>
<evidence type="ECO:0000256" key="3">
    <source>
        <dbReference type="ARBA" id="ARBA00022827"/>
    </source>
</evidence>
<dbReference type="EMBL" id="JAUEDM010000007">
    <property type="protein sequence ID" value="KAK3314358.1"/>
    <property type="molecule type" value="Genomic_DNA"/>
</dbReference>
<keyword evidence="7" id="KW-1185">Reference proteome</keyword>
<dbReference type="Proteomes" id="UP001283341">
    <property type="component" value="Unassembled WGS sequence"/>
</dbReference>
<dbReference type="Gene3D" id="3.30.465.10">
    <property type="match status" value="1"/>
</dbReference>
<dbReference type="PROSITE" id="PS51387">
    <property type="entry name" value="FAD_PCMH"/>
    <property type="match status" value="1"/>
</dbReference>
<comment type="caution">
    <text evidence="6">The sequence shown here is derived from an EMBL/GenBank/DDBJ whole genome shotgun (WGS) entry which is preliminary data.</text>
</comment>
<reference evidence="6" key="1">
    <citation type="journal article" date="2023" name="Mol. Phylogenet. Evol.">
        <title>Genome-scale phylogeny and comparative genomics of the fungal order Sordariales.</title>
        <authorList>
            <person name="Hensen N."/>
            <person name="Bonometti L."/>
            <person name="Westerberg I."/>
            <person name="Brannstrom I.O."/>
            <person name="Guillou S."/>
            <person name="Cros-Aarteil S."/>
            <person name="Calhoun S."/>
            <person name="Haridas S."/>
            <person name="Kuo A."/>
            <person name="Mondo S."/>
            <person name="Pangilinan J."/>
            <person name="Riley R."/>
            <person name="LaButti K."/>
            <person name="Andreopoulos B."/>
            <person name="Lipzen A."/>
            <person name="Chen C."/>
            <person name="Yan M."/>
            <person name="Daum C."/>
            <person name="Ng V."/>
            <person name="Clum A."/>
            <person name="Steindorff A."/>
            <person name="Ohm R.A."/>
            <person name="Martin F."/>
            <person name="Silar P."/>
            <person name="Natvig D.O."/>
            <person name="Lalanne C."/>
            <person name="Gautier V."/>
            <person name="Ament-Velasquez S.L."/>
            <person name="Kruys A."/>
            <person name="Hutchinson M.I."/>
            <person name="Powell A.J."/>
            <person name="Barry K."/>
            <person name="Miller A.N."/>
            <person name="Grigoriev I.V."/>
            <person name="Debuchy R."/>
            <person name="Gladieux P."/>
            <person name="Hiltunen Thoren M."/>
            <person name="Johannesson H."/>
        </authorList>
    </citation>
    <scope>NUCLEOTIDE SEQUENCE</scope>
    <source>
        <strain evidence="6">CBS 118394</strain>
    </source>
</reference>
<evidence type="ECO:0000259" key="5">
    <source>
        <dbReference type="PROSITE" id="PS51387"/>
    </source>
</evidence>
<sequence>MAKSLDTLVNSLHLSARDGSNLKESLAVSPNIVSFLEGKDNSSSIAVNLACLAATVVLGSNVVDTTPLNQSQVDANWSQACWQEPGCIIRPGSAQDVSKTLIIINFFQVQFTVRSGGHSPNPGWSSIDKPGLLLDLSRLDEISVSSDKKIVALGPGRRWGDVIAALDPYGVTVVGGRIPNVGVGGLMLGGGFSHFSGEYGMAADNVMSFEVVLASGTITVASAEKNSDLFWALKGGGPNFGIVTRFELNTIPIHDIWYEVRIIASHNAYDVLDAFAAWQNGAGASDLKSTIAFLIGLETITLGLVYSKPSASRPATFAVFDSIPTIAIPVSTNGTVLSLTNALAGSINVAPARHDYRAVSTKIDAQLYKDVYTFWREKAAAIHAVTGANQTFTLQPAPANIALQGIAKGGNPMGIPSINHQWWTTLIDWEKAEDDETVRAVSISTEAKWKQLSRERGLEVDYLFMNDASREQNPLASYGAGNIGKLKAIARKYDPLEVFQRLQNDGFLLRKA</sequence>
<feature type="domain" description="FAD-binding PCMH-type" evidence="5">
    <location>
        <begin position="81"/>
        <end position="253"/>
    </location>
</feature>
<dbReference type="InterPro" id="IPR016169">
    <property type="entry name" value="FAD-bd_PCMH_sub2"/>
</dbReference>